<reference evidence="1 2" key="1">
    <citation type="journal article" date="2020" name="Microorganisms">
        <title>Osmotic Adaptation and Compatible Solute Biosynthesis of Phototrophic Bacteria as Revealed from Genome Analyses.</title>
        <authorList>
            <person name="Imhoff J.F."/>
            <person name="Rahn T."/>
            <person name="Kunzel S."/>
            <person name="Keller A."/>
            <person name="Neulinger S.C."/>
        </authorList>
    </citation>
    <scope>NUCLEOTIDE SEQUENCE [LARGE SCALE GENOMIC DNA]</scope>
    <source>
        <strain evidence="1 2">DSM 25653</strain>
    </source>
</reference>
<protein>
    <submittedName>
        <fullName evidence="1">Uncharacterized protein</fullName>
    </submittedName>
</protein>
<name>A0A9X1B656_9GAMM</name>
<gene>
    <name evidence="1" type="ORF">CKO42_18155</name>
</gene>
<dbReference type="Proteomes" id="UP001138768">
    <property type="component" value="Unassembled WGS sequence"/>
</dbReference>
<sequence>MGIALALLERLRLSRIPRLLALHERVSQGSRLDAADLRYLREALHDAQRLQPQWRLFPEFGPIFGGLARIYLDHHQSTGQRTRFAI</sequence>
<organism evidence="1 2">
    <name type="scientific">Lamprobacter modestohalophilus</name>
    <dbReference type="NCBI Taxonomy" id="1064514"/>
    <lineage>
        <taxon>Bacteria</taxon>
        <taxon>Pseudomonadati</taxon>
        <taxon>Pseudomonadota</taxon>
        <taxon>Gammaproteobacteria</taxon>
        <taxon>Chromatiales</taxon>
        <taxon>Chromatiaceae</taxon>
        <taxon>Lamprobacter</taxon>
    </lineage>
</organism>
<evidence type="ECO:0000313" key="2">
    <source>
        <dbReference type="Proteomes" id="UP001138768"/>
    </source>
</evidence>
<comment type="caution">
    <text evidence="1">The sequence shown here is derived from an EMBL/GenBank/DDBJ whole genome shotgun (WGS) entry which is preliminary data.</text>
</comment>
<accession>A0A9X1B656</accession>
<dbReference type="AlphaFoldDB" id="A0A9X1B656"/>
<dbReference type="EMBL" id="NRRY01000037">
    <property type="protein sequence ID" value="MBK1620327.1"/>
    <property type="molecule type" value="Genomic_DNA"/>
</dbReference>
<evidence type="ECO:0000313" key="1">
    <source>
        <dbReference type="EMBL" id="MBK1620327.1"/>
    </source>
</evidence>
<keyword evidence="2" id="KW-1185">Reference proteome</keyword>
<proteinExistence type="predicted"/>